<sequence length="212" mass="23826">MSRSNRSLTICIRLLSLWRKALLLLLLLPNFCSTQTIVKNLPGFPGDLPFKLETGYVGVGNKDELQLFYYFTESERSPENDPLLLWITGGPRCSAFSGLVYEIGPISFSFTSITKDPVELVLNPYSWTKLANIIFLDAPAGTGFSYSTTTDGYNTSDTIHAKRASEFLQKWLSTHRKFLANPLYISGDSYSGKIVPIIVQEIINGNLHMRCW</sequence>
<dbReference type="InterPro" id="IPR029058">
    <property type="entry name" value="AB_hydrolase_fold"/>
</dbReference>
<dbReference type="Pfam" id="PF00450">
    <property type="entry name" value="Peptidase_S10"/>
    <property type="match status" value="1"/>
</dbReference>
<organism evidence="3 4">
    <name type="scientific">Prunus yedoensis var. nudiflora</name>
    <dbReference type="NCBI Taxonomy" id="2094558"/>
    <lineage>
        <taxon>Eukaryota</taxon>
        <taxon>Viridiplantae</taxon>
        <taxon>Streptophyta</taxon>
        <taxon>Embryophyta</taxon>
        <taxon>Tracheophyta</taxon>
        <taxon>Spermatophyta</taxon>
        <taxon>Magnoliopsida</taxon>
        <taxon>eudicotyledons</taxon>
        <taxon>Gunneridae</taxon>
        <taxon>Pentapetalae</taxon>
        <taxon>rosids</taxon>
        <taxon>fabids</taxon>
        <taxon>Rosales</taxon>
        <taxon>Rosaceae</taxon>
        <taxon>Amygdaloideae</taxon>
        <taxon>Amygdaleae</taxon>
        <taxon>Prunus</taxon>
    </lineage>
</organism>
<dbReference type="GO" id="GO:0019748">
    <property type="term" value="P:secondary metabolic process"/>
    <property type="evidence" value="ECO:0007669"/>
    <property type="project" value="TreeGrafter"/>
</dbReference>
<keyword evidence="3" id="KW-0378">Hydrolase</keyword>
<comment type="similarity">
    <text evidence="1">Belongs to the peptidase S10 family.</text>
</comment>
<keyword evidence="2" id="KW-0732">Signal</keyword>
<protein>
    <submittedName>
        <fullName evidence="3">Serine carboxypeptidase-like 7 isoform X4</fullName>
    </submittedName>
</protein>
<dbReference type="PANTHER" id="PTHR11802:SF224">
    <property type="entry name" value="SERINE CARBOXYPEPTIDASE-LIKE 7 ISOFORM X1"/>
    <property type="match status" value="1"/>
</dbReference>
<dbReference type="GO" id="GO:0006508">
    <property type="term" value="P:proteolysis"/>
    <property type="evidence" value="ECO:0007669"/>
    <property type="project" value="InterPro"/>
</dbReference>
<dbReference type="InterPro" id="IPR001563">
    <property type="entry name" value="Peptidase_S10"/>
</dbReference>
<dbReference type="OrthoDB" id="443318at2759"/>
<proteinExistence type="inferred from homology"/>
<keyword evidence="3" id="KW-0121">Carboxypeptidase</keyword>
<accession>A0A314YHU5</accession>
<dbReference type="Proteomes" id="UP000250321">
    <property type="component" value="Unassembled WGS sequence"/>
</dbReference>
<reference evidence="3 4" key="1">
    <citation type="submission" date="2018-02" db="EMBL/GenBank/DDBJ databases">
        <title>Draft genome of wild Prunus yedoensis var. nudiflora.</title>
        <authorList>
            <person name="Baek S."/>
            <person name="Kim J.-H."/>
            <person name="Choi K."/>
            <person name="Kim G.-B."/>
            <person name="Cho A."/>
            <person name="Jang H."/>
            <person name="Shin C.-H."/>
            <person name="Yu H.-J."/>
            <person name="Mun J.-H."/>
        </authorList>
    </citation>
    <scope>NUCLEOTIDE SEQUENCE [LARGE SCALE GENOMIC DNA]</scope>
    <source>
        <strain evidence="4">cv. Jeju island</strain>
        <tissue evidence="3">Leaf</tissue>
    </source>
</reference>
<feature type="chain" id="PRO_5016370013" evidence="2">
    <location>
        <begin position="35"/>
        <end position="212"/>
    </location>
</feature>
<dbReference type="EMBL" id="PJQY01001287">
    <property type="protein sequence ID" value="PQQ04018.1"/>
    <property type="molecule type" value="Genomic_DNA"/>
</dbReference>
<dbReference type="GO" id="GO:0016747">
    <property type="term" value="F:acyltransferase activity, transferring groups other than amino-acyl groups"/>
    <property type="evidence" value="ECO:0007669"/>
    <property type="project" value="TreeGrafter"/>
</dbReference>
<feature type="signal peptide" evidence="2">
    <location>
        <begin position="1"/>
        <end position="34"/>
    </location>
</feature>
<evidence type="ECO:0000256" key="1">
    <source>
        <dbReference type="ARBA" id="ARBA00009431"/>
    </source>
</evidence>
<keyword evidence="3" id="KW-0645">Protease</keyword>
<evidence type="ECO:0000313" key="3">
    <source>
        <dbReference type="EMBL" id="PQQ04018.1"/>
    </source>
</evidence>
<dbReference type="GO" id="GO:0004185">
    <property type="term" value="F:serine-type carboxypeptidase activity"/>
    <property type="evidence" value="ECO:0007669"/>
    <property type="project" value="InterPro"/>
</dbReference>
<evidence type="ECO:0000256" key="2">
    <source>
        <dbReference type="SAM" id="SignalP"/>
    </source>
</evidence>
<gene>
    <name evidence="3" type="ORF">Pyn_13832</name>
</gene>
<evidence type="ECO:0000313" key="4">
    <source>
        <dbReference type="Proteomes" id="UP000250321"/>
    </source>
</evidence>
<name>A0A314YHU5_PRUYE</name>
<dbReference type="SUPFAM" id="SSF53474">
    <property type="entry name" value="alpha/beta-Hydrolases"/>
    <property type="match status" value="1"/>
</dbReference>
<dbReference type="PRINTS" id="PR00724">
    <property type="entry name" value="CRBOXYPTASEC"/>
</dbReference>
<dbReference type="Gene3D" id="3.40.50.1820">
    <property type="entry name" value="alpha/beta hydrolase"/>
    <property type="match status" value="1"/>
</dbReference>
<keyword evidence="4" id="KW-1185">Reference proteome</keyword>
<dbReference type="AlphaFoldDB" id="A0A314YHU5"/>
<comment type="caution">
    <text evidence="3">The sequence shown here is derived from an EMBL/GenBank/DDBJ whole genome shotgun (WGS) entry which is preliminary data.</text>
</comment>
<dbReference type="PANTHER" id="PTHR11802">
    <property type="entry name" value="SERINE PROTEASE FAMILY S10 SERINE CARBOXYPEPTIDASE"/>
    <property type="match status" value="1"/>
</dbReference>